<dbReference type="Pfam" id="PF00754">
    <property type="entry name" value="F5_F8_type_C"/>
    <property type="match status" value="1"/>
</dbReference>
<protein>
    <submittedName>
        <fullName evidence="6">Glycosyl hydrolases family 2, sugar binding domain</fullName>
    </submittedName>
</protein>
<accession>A0A1H2BU47</accession>
<dbReference type="InterPro" id="IPR054593">
    <property type="entry name" value="Beta-mannosidase-like_N2"/>
</dbReference>
<dbReference type="Pfam" id="PF22666">
    <property type="entry name" value="Glyco_hydro_2_N2"/>
    <property type="match status" value="1"/>
</dbReference>
<feature type="domain" description="F5/8 type C" evidence="4">
    <location>
        <begin position="195"/>
        <end position="304"/>
    </location>
</feature>
<dbReference type="InterPro" id="IPR008979">
    <property type="entry name" value="Galactose-bd-like_sf"/>
</dbReference>
<evidence type="ECO:0000256" key="3">
    <source>
        <dbReference type="SAM" id="MobiDB-lite"/>
    </source>
</evidence>
<evidence type="ECO:0000259" key="5">
    <source>
        <dbReference type="Pfam" id="PF22666"/>
    </source>
</evidence>
<gene>
    <name evidence="6" type="ORF">SAMN04489743_3978</name>
</gene>
<dbReference type="SUPFAM" id="SSF49785">
    <property type="entry name" value="Galactose-binding domain-like"/>
    <property type="match status" value="2"/>
</dbReference>
<dbReference type="PANTHER" id="PTHR43817:SF1">
    <property type="entry name" value="HYDROLASE, FAMILY 43, PUTATIVE (AFU_ORTHOLOGUE AFUA_3G01660)-RELATED"/>
    <property type="match status" value="1"/>
</dbReference>
<evidence type="ECO:0000256" key="2">
    <source>
        <dbReference type="ARBA" id="ARBA00022801"/>
    </source>
</evidence>
<dbReference type="EMBL" id="LT629779">
    <property type="protein sequence ID" value="SDT61693.1"/>
    <property type="molecule type" value="Genomic_DNA"/>
</dbReference>
<organism evidence="6 7">
    <name type="scientific">Pseudarthrobacter equi</name>
    <dbReference type="NCBI Taxonomy" id="728066"/>
    <lineage>
        <taxon>Bacteria</taxon>
        <taxon>Bacillati</taxon>
        <taxon>Actinomycetota</taxon>
        <taxon>Actinomycetes</taxon>
        <taxon>Micrococcales</taxon>
        <taxon>Micrococcaceae</taxon>
        <taxon>Pseudarthrobacter</taxon>
    </lineage>
</organism>
<keyword evidence="7" id="KW-1185">Reference proteome</keyword>
<evidence type="ECO:0000259" key="4">
    <source>
        <dbReference type="Pfam" id="PF00754"/>
    </source>
</evidence>
<proteinExistence type="predicted"/>
<evidence type="ECO:0000313" key="7">
    <source>
        <dbReference type="Proteomes" id="UP000198751"/>
    </source>
</evidence>
<name>A0A1H2BU47_9MICC</name>
<feature type="domain" description="Beta-mannosidase-like galactose-binding" evidence="5">
    <location>
        <begin position="985"/>
        <end position="1067"/>
    </location>
</feature>
<keyword evidence="2 6" id="KW-0378">Hydrolase</keyword>
<dbReference type="Pfam" id="PF17132">
    <property type="entry name" value="Glyco_hydro_106"/>
    <property type="match status" value="1"/>
</dbReference>
<evidence type="ECO:0000256" key="1">
    <source>
        <dbReference type="ARBA" id="ARBA00022729"/>
    </source>
</evidence>
<dbReference type="NCBIfam" id="NF045579">
    <property type="entry name" value="rhamnoside_JR"/>
    <property type="match status" value="1"/>
</dbReference>
<evidence type="ECO:0000313" key="6">
    <source>
        <dbReference type="EMBL" id="SDT61693.1"/>
    </source>
</evidence>
<dbReference type="AlphaFoldDB" id="A0A1H2BU47"/>
<dbReference type="PANTHER" id="PTHR43817">
    <property type="entry name" value="GLYCOSYL HYDROLASE"/>
    <property type="match status" value="1"/>
</dbReference>
<dbReference type="Gene3D" id="2.60.120.260">
    <property type="entry name" value="Galactose-binding domain-like"/>
    <property type="match status" value="2"/>
</dbReference>
<dbReference type="GO" id="GO:0004553">
    <property type="term" value="F:hydrolase activity, hydrolyzing O-glycosyl compounds"/>
    <property type="evidence" value="ECO:0007669"/>
    <property type="project" value="UniProtKB-ARBA"/>
</dbReference>
<dbReference type="Proteomes" id="UP000198751">
    <property type="component" value="Chromosome I"/>
</dbReference>
<keyword evidence="1" id="KW-0732">Signal</keyword>
<feature type="region of interest" description="Disordered" evidence="3">
    <location>
        <begin position="189"/>
        <end position="208"/>
    </location>
</feature>
<dbReference type="RefSeq" id="WP_197676724.1">
    <property type="nucleotide sequence ID" value="NZ_LT629779.1"/>
</dbReference>
<reference evidence="7" key="1">
    <citation type="submission" date="2016-10" db="EMBL/GenBank/DDBJ databases">
        <authorList>
            <person name="Varghese N."/>
            <person name="Submissions S."/>
        </authorList>
    </citation>
    <scope>NUCLEOTIDE SEQUENCE [LARGE SCALE GENOMIC DNA]</scope>
    <source>
        <strain evidence="7">IMMIB L-1606</strain>
    </source>
</reference>
<sequence length="1099" mass="116749">MSDDATPAPPAADPLFSGFVDPPRSARPRVWWHWMDGNVDPKGIVKDLEWLAASGAGGVQAFTGSMGIPQYTRERVSFRSPAWQTAISCAASTSARLGLELAVATSAGWSATGGPWVAPHAGMKKLVWSTTAVTAGQPDLPRLAAPPSASGPYQDIPFGAIRNDPVGVPDFYDDVAVLAFPRRDSHFPLTPARMSASGTAPGDRTPDSLADGRFWPTATVDAASGTAWVTAEFEQPTAVSSVRVGLPASRGFAAAPAPKAHVEASTDGNTFSKVADLPTSGSPVRSASFPTITARYFRLVLETGKGRQFPLAPGIRPLPFALPGDNETFGISAFQLFSGARVVRSEEKAGYAPVPDFYALDGDPCQSSSAVQPQDIIDVTAFLGADGVLDWTPDSGEWTLLRYGYSLTGHLNAPAPIDATGLEVDKLDADLVAGYFSDFLGFFEEALGSGLDGVSALLSDSIESGPQNWTGAMRAEFKKRRGYDLLPWLPAVSGIIVGTTEQSDAFLWDFRTTISELLAENHYGTIAGIARERGLKYYAEALEDHRPQLGDDIEMRSHADVPMGAMWCYEPDEGPQATYVADLRGAASVTHIYGKAATGAESMSAFGKPFSFTPRTLKPIVDMEFALGVNLLNIHTSPHQPEAVPKPGITLSPYLGQSFTRNETWAHAAKPWLDYLGRCSYLLQQGTYAANIAYFYGEEAPVTGVFGDAAPEVPDGHGFDLINLDGLQNHLTVKPDGGLLTTGGTEYRLLYLGGSSHRMTLKALRRLAELLDAGALVAGWRPERSPSQSDDPAQWAAAVEHLWGRHPGLIDLAGVAAADGVTTALAQAGVEPSWILEASETANLPVIHRELQDAELFFISNQREQAEQISASLRGEGTAAELWDPVAASRTPLAVRTAAGRTEVDLHLEPFGSAFILLRRTGGGTESTPDAHCDTAVAHAMEGPWEVTFHGDGQDPSGLVLPGAAPWAGPGAGAHDADVTGFSGTATYRHEFSADGLVPTPGKRLLLDLGGVNDLAEVRVNGSTVGTLWTYPFRLDVTDAIRAGCNVVEIAVTNTWWNRLARDAAEGNLTRPAASIFEPDAPSMPAGLHGPVQLLVLGD</sequence>
<dbReference type="InterPro" id="IPR000421">
    <property type="entry name" value="FA58C"/>
</dbReference>